<gene>
    <name evidence="2" type="ORF">SLA_7162</name>
</gene>
<feature type="compositionally biased region" description="Low complexity" evidence="1">
    <location>
        <begin position="130"/>
        <end position="144"/>
    </location>
</feature>
<keyword evidence="3" id="KW-1185">Reference proteome</keyword>
<dbReference type="SUPFAM" id="SSF143011">
    <property type="entry name" value="RelE-like"/>
    <property type="match status" value="1"/>
</dbReference>
<evidence type="ECO:0000313" key="3">
    <source>
        <dbReference type="Proteomes" id="UP000217676"/>
    </source>
</evidence>
<sequence>MTPPGPYGLSFHLAAVAELQALPRDIRDRAFLMFESVVNARIAGTALAGDLSEYHKLQLGAEREWRIVYRIQQAPPDFGSGPEVHVVAVRHRHDVYDTVRARAGLTRPATGPRAHAARTLPPQMRRREAQPAAPAKPAPAWRPADLFTTPDTDLKRTRR</sequence>
<accession>A0A169PJ04</accession>
<name>A0A169PJ04_STRLU</name>
<proteinExistence type="predicted"/>
<evidence type="ECO:0000256" key="1">
    <source>
        <dbReference type="SAM" id="MobiDB-lite"/>
    </source>
</evidence>
<organism evidence="2 3">
    <name type="scientific">Streptomyces laurentii</name>
    <dbReference type="NCBI Taxonomy" id="39478"/>
    <lineage>
        <taxon>Bacteria</taxon>
        <taxon>Bacillati</taxon>
        <taxon>Actinomycetota</taxon>
        <taxon>Actinomycetes</taxon>
        <taxon>Kitasatosporales</taxon>
        <taxon>Streptomycetaceae</taxon>
        <taxon>Streptomyces</taxon>
    </lineage>
</organism>
<dbReference type="InterPro" id="IPR035093">
    <property type="entry name" value="RelE/ParE_toxin_dom_sf"/>
</dbReference>
<evidence type="ECO:0000313" key="2">
    <source>
        <dbReference type="EMBL" id="BAU88028.1"/>
    </source>
</evidence>
<protein>
    <recommendedName>
        <fullName evidence="4">Type II toxin-antitoxin system RelE/ParE family toxin</fullName>
    </recommendedName>
</protein>
<evidence type="ECO:0008006" key="4">
    <source>
        <dbReference type="Google" id="ProtNLM"/>
    </source>
</evidence>
<dbReference type="AlphaFoldDB" id="A0A169PJ04"/>
<dbReference type="EMBL" id="AP017424">
    <property type="protein sequence ID" value="BAU88028.1"/>
    <property type="molecule type" value="Genomic_DNA"/>
</dbReference>
<feature type="region of interest" description="Disordered" evidence="1">
    <location>
        <begin position="106"/>
        <end position="159"/>
    </location>
</feature>
<dbReference type="Gene3D" id="3.30.2310.20">
    <property type="entry name" value="RelE-like"/>
    <property type="match status" value="1"/>
</dbReference>
<reference evidence="2 3" key="1">
    <citation type="journal article" date="2016" name="Genome Announc.">
        <title>Complete Genome Sequence of Thiostrepton-Producing Streptomyces laurentii ATCC 31255.</title>
        <authorList>
            <person name="Doi K."/>
            <person name="Fujino Y."/>
            <person name="Nagayoshi Y."/>
            <person name="Ohshima T."/>
            <person name="Ogata S."/>
        </authorList>
    </citation>
    <scope>NUCLEOTIDE SEQUENCE [LARGE SCALE GENOMIC DNA]</scope>
    <source>
        <strain evidence="2 3">ATCC 31255</strain>
    </source>
</reference>
<dbReference type="Proteomes" id="UP000217676">
    <property type="component" value="Chromosome"/>
</dbReference>
<dbReference type="KEGG" id="slau:SLA_7162"/>